<organism evidence="1 2">
    <name type="scientific">Aquicella lusitana</name>
    <dbReference type="NCBI Taxonomy" id="254246"/>
    <lineage>
        <taxon>Bacteria</taxon>
        <taxon>Pseudomonadati</taxon>
        <taxon>Pseudomonadota</taxon>
        <taxon>Gammaproteobacteria</taxon>
        <taxon>Legionellales</taxon>
        <taxon>Coxiellaceae</taxon>
        <taxon>Aquicella</taxon>
    </lineage>
</organism>
<dbReference type="AlphaFoldDB" id="A0A370GHW7"/>
<sequence>MLNTNVLNINPETVCFIILKAKEFQAKEEVTFNEKIPDSEYEYDWSQILADHEDDLTYLEVKKVIEDLEPDQQVDLLTLMYIGRGDFDPNEWSAAHKEAKNNLAPNLTGYLLSKPLIAGYLEKGLEALGYTCQE</sequence>
<dbReference type="RefSeq" id="WP_114834413.1">
    <property type="nucleotide sequence ID" value="NZ_LR699114.1"/>
</dbReference>
<gene>
    <name evidence="1" type="ORF">C8D86_11138</name>
</gene>
<name>A0A370GHW7_9COXI</name>
<proteinExistence type="predicted"/>
<comment type="caution">
    <text evidence="1">The sequence shown here is derived from an EMBL/GenBank/DDBJ whole genome shotgun (WGS) entry which is preliminary data.</text>
</comment>
<accession>A0A370GHW7</accession>
<dbReference type="InterPro" id="IPR022254">
    <property type="entry name" value="DUF3775"/>
</dbReference>
<dbReference type="OrthoDB" id="5641374at2"/>
<dbReference type="EMBL" id="QQAX01000011">
    <property type="protein sequence ID" value="RDI43382.1"/>
    <property type="molecule type" value="Genomic_DNA"/>
</dbReference>
<dbReference type="Pfam" id="PF12616">
    <property type="entry name" value="DUF3775"/>
    <property type="match status" value="1"/>
</dbReference>
<evidence type="ECO:0000313" key="2">
    <source>
        <dbReference type="Proteomes" id="UP000254720"/>
    </source>
</evidence>
<dbReference type="Proteomes" id="UP000254720">
    <property type="component" value="Unassembled WGS sequence"/>
</dbReference>
<evidence type="ECO:0000313" key="1">
    <source>
        <dbReference type="EMBL" id="RDI43382.1"/>
    </source>
</evidence>
<keyword evidence="2" id="KW-1185">Reference proteome</keyword>
<reference evidence="1 2" key="1">
    <citation type="submission" date="2018-07" db="EMBL/GenBank/DDBJ databases">
        <title>Genomic Encyclopedia of Type Strains, Phase IV (KMG-IV): sequencing the most valuable type-strain genomes for metagenomic binning, comparative biology and taxonomic classification.</title>
        <authorList>
            <person name="Goeker M."/>
        </authorList>
    </citation>
    <scope>NUCLEOTIDE SEQUENCE [LARGE SCALE GENOMIC DNA]</scope>
    <source>
        <strain evidence="1 2">DSM 16500</strain>
    </source>
</reference>
<protein>
    <submittedName>
        <fullName evidence="1">Uncharacterized protein DUF3775</fullName>
    </submittedName>
</protein>